<evidence type="ECO:0000259" key="2">
    <source>
        <dbReference type="PROSITE" id="PS50048"/>
    </source>
</evidence>
<dbReference type="CDD" id="cd00067">
    <property type="entry name" value="GAL4"/>
    <property type="match status" value="1"/>
</dbReference>
<dbReference type="GO" id="GO:0008270">
    <property type="term" value="F:zinc ion binding"/>
    <property type="evidence" value="ECO:0007669"/>
    <property type="project" value="InterPro"/>
</dbReference>
<evidence type="ECO:0000256" key="1">
    <source>
        <dbReference type="ARBA" id="ARBA00023242"/>
    </source>
</evidence>
<dbReference type="Proteomes" id="UP000785200">
    <property type="component" value="Unassembled WGS sequence"/>
</dbReference>
<dbReference type="PANTHER" id="PTHR38791">
    <property type="entry name" value="ZN(II)2CYS6 TRANSCRIPTION FACTOR (EUROFUNG)-RELATED-RELATED"/>
    <property type="match status" value="1"/>
</dbReference>
<dbReference type="PROSITE" id="PS00463">
    <property type="entry name" value="ZN2_CY6_FUNGAL_1"/>
    <property type="match status" value="1"/>
</dbReference>
<accession>A0A9P7AXQ0</accession>
<keyword evidence="1" id="KW-0539">Nucleus</keyword>
<dbReference type="SUPFAM" id="SSF57701">
    <property type="entry name" value="Zn2/Cys6 DNA-binding domain"/>
    <property type="match status" value="1"/>
</dbReference>
<keyword evidence="4" id="KW-1185">Reference proteome</keyword>
<name>A0A9P7AXQ0_9HELO</name>
<protein>
    <submittedName>
        <fullName evidence="3">AM-toxin biosynthesis regulator 1</fullName>
    </submittedName>
</protein>
<dbReference type="GO" id="GO:0000981">
    <property type="term" value="F:DNA-binding transcription factor activity, RNA polymerase II-specific"/>
    <property type="evidence" value="ECO:0007669"/>
    <property type="project" value="InterPro"/>
</dbReference>
<dbReference type="Gene3D" id="4.10.240.10">
    <property type="entry name" value="Zn(2)-C6 fungal-type DNA-binding domain"/>
    <property type="match status" value="1"/>
</dbReference>
<dbReference type="EMBL" id="VNKQ01000008">
    <property type="protein sequence ID" value="KAG0649215.1"/>
    <property type="molecule type" value="Genomic_DNA"/>
</dbReference>
<dbReference type="InterPro" id="IPR036864">
    <property type="entry name" value="Zn2-C6_fun-type_DNA-bd_sf"/>
</dbReference>
<reference evidence="3" key="1">
    <citation type="submission" date="2019-07" db="EMBL/GenBank/DDBJ databases">
        <title>Hyphodiscus hymeniophilus genome sequencing and assembly.</title>
        <authorList>
            <person name="Kramer G."/>
            <person name="Nodwell J."/>
        </authorList>
    </citation>
    <scope>NUCLEOTIDE SEQUENCE</scope>
    <source>
        <strain evidence="3">ATCC 34498</strain>
    </source>
</reference>
<dbReference type="PROSITE" id="PS50048">
    <property type="entry name" value="ZN2_CY6_FUNGAL_2"/>
    <property type="match status" value="1"/>
</dbReference>
<feature type="domain" description="Zn(2)-C6 fungal-type" evidence="2">
    <location>
        <begin position="10"/>
        <end position="38"/>
    </location>
</feature>
<dbReference type="InterPro" id="IPR001138">
    <property type="entry name" value="Zn2Cys6_DnaBD"/>
</dbReference>
<organism evidence="3 4">
    <name type="scientific">Hyphodiscus hymeniophilus</name>
    <dbReference type="NCBI Taxonomy" id="353542"/>
    <lineage>
        <taxon>Eukaryota</taxon>
        <taxon>Fungi</taxon>
        <taxon>Dikarya</taxon>
        <taxon>Ascomycota</taxon>
        <taxon>Pezizomycotina</taxon>
        <taxon>Leotiomycetes</taxon>
        <taxon>Helotiales</taxon>
        <taxon>Hyphodiscaceae</taxon>
        <taxon>Hyphodiscus</taxon>
    </lineage>
</organism>
<proteinExistence type="predicted"/>
<sequence>MVYCGKPSLGCASCRQRKTRCDKVTPSCGQCVRAERECPGYRNQLDLMFRSENNAVIGKIKVQESDEIILALTQLPRSFRVRLNNGVHGIEV</sequence>
<evidence type="ECO:0000313" key="4">
    <source>
        <dbReference type="Proteomes" id="UP000785200"/>
    </source>
</evidence>
<dbReference type="PANTHER" id="PTHR38791:SF5">
    <property type="entry name" value="TRANSCRIPTION FACTOR DBAG-RELATED"/>
    <property type="match status" value="1"/>
</dbReference>
<comment type="caution">
    <text evidence="3">The sequence shown here is derived from an EMBL/GenBank/DDBJ whole genome shotgun (WGS) entry which is preliminary data.</text>
</comment>
<dbReference type="AlphaFoldDB" id="A0A9P7AXQ0"/>
<dbReference type="Pfam" id="PF00172">
    <property type="entry name" value="Zn_clus"/>
    <property type="match status" value="1"/>
</dbReference>
<evidence type="ECO:0000313" key="3">
    <source>
        <dbReference type="EMBL" id="KAG0649215.1"/>
    </source>
</evidence>
<dbReference type="InterPro" id="IPR053175">
    <property type="entry name" value="DHMBA_Reg_Transcription_Factor"/>
</dbReference>
<gene>
    <name evidence="3" type="ORF">D0Z07_4538</name>
</gene>
<dbReference type="SMART" id="SM00066">
    <property type="entry name" value="GAL4"/>
    <property type="match status" value="1"/>
</dbReference>
<dbReference type="OrthoDB" id="5429770at2759"/>